<dbReference type="PANTHER" id="PTHR12596:SF1">
    <property type="entry name" value="EXPORTIN-4"/>
    <property type="match status" value="1"/>
</dbReference>
<dbReference type="AlphaFoldDB" id="A0A9W8D049"/>
<dbReference type="GO" id="GO:0005643">
    <property type="term" value="C:nuclear pore"/>
    <property type="evidence" value="ECO:0007669"/>
    <property type="project" value="TreeGrafter"/>
</dbReference>
<proteinExistence type="inferred from homology"/>
<keyword evidence="5" id="KW-0963">Cytoplasm</keyword>
<dbReference type="Gene3D" id="1.25.10.10">
    <property type="entry name" value="Leucine-rich Repeat Variant"/>
    <property type="match status" value="2"/>
</dbReference>
<dbReference type="GO" id="GO:0005737">
    <property type="term" value="C:cytoplasm"/>
    <property type="evidence" value="ECO:0007669"/>
    <property type="project" value="UniProtKB-SubCell"/>
</dbReference>
<comment type="caution">
    <text evidence="9">The sequence shown here is derived from an EMBL/GenBank/DDBJ whole genome shotgun (WGS) entry which is preliminary data.</text>
</comment>
<dbReference type="SUPFAM" id="SSF48371">
    <property type="entry name" value="ARM repeat"/>
    <property type="match status" value="1"/>
</dbReference>
<evidence type="ECO:0000313" key="10">
    <source>
        <dbReference type="Proteomes" id="UP001143981"/>
    </source>
</evidence>
<keyword evidence="4" id="KW-0813">Transport</keyword>
<dbReference type="GO" id="GO:0005049">
    <property type="term" value="F:nuclear export signal receptor activity"/>
    <property type="evidence" value="ECO:0007669"/>
    <property type="project" value="InterPro"/>
</dbReference>
<dbReference type="InterPro" id="IPR011989">
    <property type="entry name" value="ARM-like"/>
</dbReference>
<organism evidence="9 10">
    <name type="scientific">Coemansia biformis</name>
    <dbReference type="NCBI Taxonomy" id="1286918"/>
    <lineage>
        <taxon>Eukaryota</taxon>
        <taxon>Fungi</taxon>
        <taxon>Fungi incertae sedis</taxon>
        <taxon>Zoopagomycota</taxon>
        <taxon>Kickxellomycotina</taxon>
        <taxon>Kickxellomycetes</taxon>
        <taxon>Kickxellales</taxon>
        <taxon>Kickxellaceae</taxon>
        <taxon>Coemansia</taxon>
    </lineage>
</organism>
<evidence type="ECO:0000256" key="3">
    <source>
        <dbReference type="ARBA" id="ARBA00009466"/>
    </source>
</evidence>
<dbReference type="OrthoDB" id="5548448at2759"/>
<dbReference type="InterPro" id="IPR044189">
    <property type="entry name" value="XPO4/7-like"/>
</dbReference>
<dbReference type="PANTHER" id="PTHR12596">
    <property type="entry name" value="EXPORTIN 4,7-RELATED"/>
    <property type="match status" value="1"/>
</dbReference>
<dbReference type="EMBL" id="JANBOI010000054">
    <property type="protein sequence ID" value="KAJ1734832.1"/>
    <property type="molecule type" value="Genomic_DNA"/>
</dbReference>
<evidence type="ECO:0000256" key="5">
    <source>
        <dbReference type="ARBA" id="ARBA00022490"/>
    </source>
</evidence>
<evidence type="ECO:0000256" key="2">
    <source>
        <dbReference type="ARBA" id="ARBA00004496"/>
    </source>
</evidence>
<evidence type="ECO:0000256" key="7">
    <source>
        <dbReference type="ARBA" id="ARBA00023242"/>
    </source>
</evidence>
<keyword evidence="10" id="KW-1185">Reference proteome</keyword>
<comment type="similarity">
    <text evidence="3">Belongs to the exportin family.</text>
</comment>
<accession>A0A9W8D049</accession>
<dbReference type="GO" id="GO:0006611">
    <property type="term" value="P:protein export from nucleus"/>
    <property type="evidence" value="ECO:0007669"/>
    <property type="project" value="TreeGrafter"/>
</dbReference>
<keyword evidence="7" id="KW-0539">Nucleus</keyword>
<dbReference type="Proteomes" id="UP001143981">
    <property type="component" value="Unassembled WGS sequence"/>
</dbReference>
<protein>
    <recommendedName>
        <fullName evidence="8">Exportin-4</fullName>
    </recommendedName>
</protein>
<sequence length="1255" mass="136980">MDYRHVLDELEQACADFQAPATRVAAERQLVQFGKRADAIAAGKYALAHSGVPTAKFFALRGIKEAVVAGYAVLGPGNAIALRDELLQLALASGRSLDSFVLDSLCWVVAVITKRAWADTPDEQRRTFTRALCADIVHHNTPCIGMIVASHLIDEVSGGSRCSEFHLPWEFHYACKAGFENAHMPLLFEAALKVVHRQLQQSLEAQRAPPTSCRAIAYERRSALHIVDRALGWEFTSPEESKVIAASFGYSKGGAIAGGVGGRGPKAAPCGSDLDDADDTGSAIFDPEYRSRTPLFPRDWQPLLLSSDVLSMLFFAYEAALGDQMHAHFSPGSSHIALQCLIQISGIRGKAIFSPTGAKDSDTLRAEFAQVIMRNQLQMIRHVCSMDLAAEASEDMVVATTQMIRRFIETQLEERPAALAAGRQLHPLAFLVARVPETLEYFGEVSKLICMLLGAAAGVLRSDILQRIDDDFGDVDSYFVMQAFDELASAWSAVISDIREWQYLDEVAAAAVGAPQKQQSPDSTTGGADCRYVLDSFTRFLKTTACLIRSEYIQLRMLMCEVSVGAGAGDMQNEVLSAGHGLLAKDYVVYEDQLQFFALLARLDTRASLDRLYENLCSRCHALQREFSTTESDADDEPGAGYNQHTVDLLHEQAQWTVLMIAHALCDSGTSERVLIPRPILDCSSASSGLEHDLAVQCIVSMLKALEFELASPQSASAAYGSPLFVETLFWALRRIAPVYFLLDCSDYSAPSPSIVAAFGRVEDGGRGPDIVNGLLDLVQRAFDLWSSEEDVLQMCTSMLLALAQRPPVARQITSSPLFAPLMLYLTGNMGRFPEAVHGSIIEALALLACHSPPAEHEKSFSELKQLVLRGFGQATQSEDLAAPSQDARAVVQLLDGLDMMDGLLSAANFQNMSAMFALFFELHPLLERLLGMYAGGHEVTRNAIQVMESAARYLDVSSLPDDECMLRLSRCFRGLLQKYHSTNQGRIVSQVGADVGSLGETTALISTISYLVCNEMGFSPNEAHCSASRPVADDFGETEAFGVYCIHALTEPAQLVVPNVLRMHMQLLSEMVQYRTPSLMRWLPAKVWAGIMDVLLAGIDNDIYDVGQRTYEIINKLGAYVKLNGIDSAAGELRDVFGRGFRLLLAKLLRTLLFSPFDVELVESAGAALVTLALAEPEHLQSCFQGLVSQSQTEALAERLSSTLAKFNADLGSCDAVVGFLQMAGPIPDPIDSAALRQPLFEFLVNARAVLRVR</sequence>
<evidence type="ECO:0000256" key="6">
    <source>
        <dbReference type="ARBA" id="ARBA00022927"/>
    </source>
</evidence>
<name>A0A9W8D049_9FUNG</name>
<gene>
    <name evidence="9" type="ORF">LPJ61_000861</name>
</gene>
<evidence type="ECO:0000256" key="1">
    <source>
        <dbReference type="ARBA" id="ARBA00004123"/>
    </source>
</evidence>
<dbReference type="InterPro" id="IPR016024">
    <property type="entry name" value="ARM-type_fold"/>
</dbReference>
<evidence type="ECO:0000256" key="4">
    <source>
        <dbReference type="ARBA" id="ARBA00022448"/>
    </source>
</evidence>
<keyword evidence="6" id="KW-0653">Protein transport</keyword>
<reference evidence="9" key="1">
    <citation type="submission" date="2022-07" db="EMBL/GenBank/DDBJ databases">
        <title>Phylogenomic reconstructions and comparative analyses of Kickxellomycotina fungi.</title>
        <authorList>
            <person name="Reynolds N.K."/>
            <person name="Stajich J.E."/>
            <person name="Barry K."/>
            <person name="Grigoriev I.V."/>
            <person name="Crous P."/>
            <person name="Smith M.E."/>
        </authorList>
    </citation>
    <scope>NUCLEOTIDE SEQUENCE</scope>
    <source>
        <strain evidence="9">BCRC 34381</strain>
    </source>
</reference>
<evidence type="ECO:0000256" key="8">
    <source>
        <dbReference type="ARBA" id="ARBA00040444"/>
    </source>
</evidence>
<comment type="subcellular location">
    <subcellularLocation>
        <location evidence="2">Cytoplasm</location>
    </subcellularLocation>
    <subcellularLocation>
        <location evidence="1">Nucleus</location>
    </subcellularLocation>
</comment>
<evidence type="ECO:0000313" key="9">
    <source>
        <dbReference type="EMBL" id="KAJ1734832.1"/>
    </source>
</evidence>